<comment type="caution">
    <text evidence="2">The sequence shown here is derived from an EMBL/GenBank/DDBJ whole genome shotgun (WGS) entry which is preliminary data.</text>
</comment>
<dbReference type="Proteomes" id="UP001212841">
    <property type="component" value="Unassembled WGS sequence"/>
</dbReference>
<organism evidence="2 3">
    <name type="scientific">Rhizophlyctis rosea</name>
    <dbReference type="NCBI Taxonomy" id="64517"/>
    <lineage>
        <taxon>Eukaryota</taxon>
        <taxon>Fungi</taxon>
        <taxon>Fungi incertae sedis</taxon>
        <taxon>Chytridiomycota</taxon>
        <taxon>Chytridiomycota incertae sedis</taxon>
        <taxon>Chytridiomycetes</taxon>
        <taxon>Rhizophlyctidales</taxon>
        <taxon>Rhizophlyctidaceae</taxon>
        <taxon>Rhizophlyctis</taxon>
    </lineage>
</organism>
<proteinExistence type="predicted"/>
<accession>A0AAD5SJR5</accession>
<gene>
    <name evidence="2" type="ORF">HK097_001492</name>
</gene>
<sequence>MQKRLKDPTYLPSYGETIHLRGRHAPVRVDVELTELPPPSYDAESTRALDEHVPIWLIEERGENCGLVGVRVVREGEEQEQGGSGSGSSATRVVSAAEIMEGDREVEGREEEERDEMPSVGPSVMEMTNGAELDETMTDDNQSNIPPTLPTVVIRNEEDEIASAHSHMEDDLHDTQLPSISSSSSPGSMEREGTPDQWGPPPSYS</sequence>
<keyword evidence="3" id="KW-1185">Reference proteome</keyword>
<feature type="region of interest" description="Disordered" evidence="1">
    <location>
        <begin position="100"/>
        <end position="205"/>
    </location>
</feature>
<reference evidence="2" key="1">
    <citation type="submission" date="2020-05" db="EMBL/GenBank/DDBJ databases">
        <title>Phylogenomic resolution of chytrid fungi.</title>
        <authorList>
            <person name="Stajich J.E."/>
            <person name="Amses K."/>
            <person name="Simmons R."/>
            <person name="Seto K."/>
            <person name="Myers J."/>
            <person name="Bonds A."/>
            <person name="Quandt C.A."/>
            <person name="Barry K."/>
            <person name="Liu P."/>
            <person name="Grigoriev I."/>
            <person name="Longcore J.E."/>
            <person name="James T.Y."/>
        </authorList>
    </citation>
    <scope>NUCLEOTIDE SEQUENCE</scope>
    <source>
        <strain evidence="2">JEL0318</strain>
    </source>
</reference>
<dbReference type="AlphaFoldDB" id="A0AAD5SJR5"/>
<dbReference type="EMBL" id="JADGJD010000013">
    <property type="protein sequence ID" value="KAJ3057008.1"/>
    <property type="molecule type" value="Genomic_DNA"/>
</dbReference>
<protein>
    <submittedName>
        <fullName evidence="2">Uncharacterized protein</fullName>
    </submittedName>
</protein>
<evidence type="ECO:0000313" key="2">
    <source>
        <dbReference type="EMBL" id="KAJ3057008.1"/>
    </source>
</evidence>
<evidence type="ECO:0000256" key="1">
    <source>
        <dbReference type="SAM" id="MobiDB-lite"/>
    </source>
</evidence>
<feature type="compositionally biased region" description="Low complexity" evidence="1">
    <location>
        <begin position="178"/>
        <end position="188"/>
    </location>
</feature>
<name>A0AAD5SJR5_9FUNG</name>
<evidence type="ECO:0000313" key="3">
    <source>
        <dbReference type="Proteomes" id="UP001212841"/>
    </source>
</evidence>